<dbReference type="GO" id="GO:0022857">
    <property type="term" value="F:transmembrane transporter activity"/>
    <property type="evidence" value="ECO:0007669"/>
    <property type="project" value="UniProtKB-UniRule"/>
</dbReference>
<evidence type="ECO:0000256" key="1">
    <source>
        <dbReference type="ARBA" id="ARBA00004651"/>
    </source>
</evidence>
<comment type="subcellular location">
    <subcellularLocation>
        <location evidence="1 8">Cell membrane</location>
        <topology evidence="1 8">Multi-pass membrane protein</topology>
    </subcellularLocation>
</comment>
<feature type="transmembrane region" description="Helical" evidence="8">
    <location>
        <begin position="84"/>
        <end position="105"/>
    </location>
</feature>
<dbReference type="InterPro" id="IPR011701">
    <property type="entry name" value="MFS"/>
</dbReference>
<dbReference type="HAMAP" id="MF_01118">
    <property type="entry name" value="MFS_YhhS"/>
    <property type="match status" value="1"/>
</dbReference>
<name>H1Y1D9_9SPHI</name>
<dbReference type="AlphaFoldDB" id="H1Y1D9"/>
<comment type="similarity">
    <text evidence="8">Belongs to the major facilitator superfamily. YhhS family.</text>
</comment>
<evidence type="ECO:0000256" key="3">
    <source>
        <dbReference type="ARBA" id="ARBA00022475"/>
    </source>
</evidence>
<dbReference type="InterPro" id="IPR050171">
    <property type="entry name" value="MFS_Transporters"/>
</dbReference>
<evidence type="ECO:0000256" key="8">
    <source>
        <dbReference type="HAMAP-Rule" id="MF_01118"/>
    </source>
</evidence>
<dbReference type="NCBIfam" id="NF003477">
    <property type="entry name" value="PRK05122.1"/>
    <property type="match status" value="1"/>
</dbReference>
<dbReference type="Pfam" id="PF07690">
    <property type="entry name" value="MFS_1"/>
    <property type="match status" value="1"/>
</dbReference>
<dbReference type="GO" id="GO:0005886">
    <property type="term" value="C:plasma membrane"/>
    <property type="evidence" value="ECO:0007669"/>
    <property type="project" value="UniProtKB-SubCell"/>
</dbReference>
<dbReference type="InterPro" id="IPR020846">
    <property type="entry name" value="MFS_dom"/>
</dbReference>
<dbReference type="OrthoDB" id="322544at2"/>
<dbReference type="PANTHER" id="PTHR23517">
    <property type="entry name" value="RESISTANCE PROTEIN MDTM, PUTATIVE-RELATED-RELATED"/>
    <property type="match status" value="1"/>
</dbReference>
<keyword evidence="3 8" id="KW-1003">Cell membrane</keyword>
<dbReference type="CDD" id="cd17489">
    <property type="entry name" value="MFS_YfcJ_like"/>
    <property type="match status" value="1"/>
</dbReference>
<dbReference type="EMBL" id="CM001403">
    <property type="protein sequence ID" value="EHQ30273.1"/>
    <property type="molecule type" value="Genomic_DNA"/>
</dbReference>
<dbReference type="eggNOG" id="COG2814">
    <property type="taxonomic scope" value="Bacteria"/>
</dbReference>
<keyword evidence="6 8" id="KW-1133">Transmembrane helix</keyword>
<feature type="transmembrane region" description="Helical" evidence="8">
    <location>
        <begin position="151"/>
        <end position="172"/>
    </location>
</feature>
<evidence type="ECO:0000256" key="2">
    <source>
        <dbReference type="ARBA" id="ARBA00022448"/>
    </source>
</evidence>
<feature type="transmembrane region" description="Helical" evidence="8">
    <location>
        <begin position="220"/>
        <end position="247"/>
    </location>
</feature>
<keyword evidence="7 8" id="KW-0472">Membrane</keyword>
<sequence>MQADTISSIPVSKVRLTIAGFVAFTFIGYFNIGLPLAVLPIFIHHQLGYSTMVAGIVISLQYLTTFLSRSYAGNIVDKKGPKPAVLLGMLGFMLSGILLFMAYGLKSNPALSLGLLIITRLMTGFSEGLVGASPINWALLAVGNQYTSKAISFNGVASYGALAVGAPLGVILQNAFGMGSIAILTVLLGALGLIYAKSKVALGGHNNAPRQSYLQVLKKVSPYGICLALGGLGFGTISTFITLYYSFLNWQGAVLSLSVFSILFVLGRVLFSRYIDIYGGMKTAIACLGLEAAGLFVLWQAPVPGVALLGSGIAGLGFSLVFPALGVEAVKRLPVANQGSALGNYGLFTDMSLGITGPLVGAIATHLGMQYIFPFCMVMAISGALMAMMIYIRRRPATLTAK</sequence>
<evidence type="ECO:0000313" key="10">
    <source>
        <dbReference type="EMBL" id="EHQ30273.1"/>
    </source>
</evidence>
<dbReference type="PROSITE" id="PS50850">
    <property type="entry name" value="MFS"/>
    <property type="match status" value="1"/>
</dbReference>
<evidence type="ECO:0000313" key="11">
    <source>
        <dbReference type="Proteomes" id="UP000002774"/>
    </source>
</evidence>
<keyword evidence="2 8" id="KW-0813">Transport</keyword>
<dbReference type="Proteomes" id="UP000002774">
    <property type="component" value="Chromosome"/>
</dbReference>
<dbReference type="InterPro" id="IPR036259">
    <property type="entry name" value="MFS_trans_sf"/>
</dbReference>
<feature type="transmembrane region" description="Helical" evidence="8">
    <location>
        <begin position="117"/>
        <end position="139"/>
    </location>
</feature>
<reference evidence="10" key="1">
    <citation type="submission" date="2011-09" db="EMBL/GenBank/DDBJ databases">
        <title>The permanent draft genome of Mucilaginibacter paludis DSM 18603.</title>
        <authorList>
            <consortium name="US DOE Joint Genome Institute (JGI-PGF)"/>
            <person name="Lucas S."/>
            <person name="Han J."/>
            <person name="Lapidus A."/>
            <person name="Bruce D."/>
            <person name="Goodwin L."/>
            <person name="Pitluck S."/>
            <person name="Peters L."/>
            <person name="Kyrpides N."/>
            <person name="Mavromatis K."/>
            <person name="Ivanova N."/>
            <person name="Mikhailova N."/>
            <person name="Held B."/>
            <person name="Detter J.C."/>
            <person name="Tapia R."/>
            <person name="Han C."/>
            <person name="Land M."/>
            <person name="Hauser L."/>
            <person name="Markowitz V."/>
            <person name="Cheng J.-F."/>
            <person name="Hugenholtz P."/>
            <person name="Woyke T."/>
            <person name="Wu D."/>
            <person name="Tindall B."/>
            <person name="Brambilla E."/>
            <person name="Klenk H.-P."/>
            <person name="Eisen J.A."/>
        </authorList>
    </citation>
    <scope>NUCLEOTIDE SEQUENCE [LARGE SCALE GENOMIC DNA]</scope>
    <source>
        <strain evidence="10">DSM 18603</strain>
    </source>
</reference>
<dbReference type="HOGENOM" id="CLU_001265_10_3_10"/>
<proteinExistence type="inferred from homology"/>
<dbReference type="InterPro" id="IPR023008">
    <property type="entry name" value="MFS_YhhS-like"/>
</dbReference>
<feature type="transmembrane region" description="Helical" evidence="8">
    <location>
        <begin position="371"/>
        <end position="392"/>
    </location>
</feature>
<feature type="transmembrane region" description="Helical" evidence="8">
    <location>
        <begin position="342"/>
        <end position="365"/>
    </location>
</feature>
<feature type="transmembrane region" description="Helical" evidence="8">
    <location>
        <begin position="283"/>
        <end position="301"/>
    </location>
</feature>
<keyword evidence="4" id="KW-0997">Cell inner membrane</keyword>
<accession>H1Y1D9</accession>
<gene>
    <name evidence="10" type="ORF">Mucpa_6216</name>
</gene>
<evidence type="ECO:0000256" key="7">
    <source>
        <dbReference type="ARBA" id="ARBA00023136"/>
    </source>
</evidence>
<feature type="transmembrane region" description="Helical" evidence="8">
    <location>
        <begin position="21"/>
        <end position="43"/>
    </location>
</feature>
<feature type="transmembrane region" description="Helical" evidence="8">
    <location>
        <begin position="253"/>
        <end position="271"/>
    </location>
</feature>
<organism evidence="10 11">
    <name type="scientific">Mucilaginibacter paludis DSM 18603</name>
    <dbReference type="NCBI Taxonomy" id="714943"/>
    <lineage>
        <taxon>Bacteria</taxon>
        <taxon>Pseudomonadati</taxon>
        <taxon>Bacteroidota</taxon>
        <taxon>Sphingobacteriia</taxon>
        <taxon>Sphingobacteriales</taxon>
        <taxon>Sphingobacteriaceae</taxon>
        <taxon>Mucilaginibacter</taxon>
    </lineage>
</organism>
<dbReference type="STRING" id="714943.Mucpa_6216"/>
<feature type="domain" description="Major facilitator superfamily (MFS) profile" evidence="9">
    <location>
        <begin position="17"/>
        <end position="395"/>
    </location>
</feature>
<dbReference type="PANTHER" id="PTHR23517:SF13">
    <property type="entry name" value="MAJOR FACILITATOR SUPERFAMILY MFS_1"/>
    <property type="match status" value="1"/>
</dbReference>
<evidence type="ECO:0000259" key="9">
    <source>
        <dbReference type="PROSITE" id="PS50850"/>
    </source>
</evidence>
<feature type="transmembrane region" description="Helical" evidence="8">
    <location>
        <begin position="307"/>
        <end position="330"/>
    </location>
</feature>
<dbReference type="RefSeq" id="WP_008511872.1">
    <property type="nucleotide sequence ID" value="NZ_CM001403.1"/>
</dbReference>
<dbReference type="SUPFAM" id="SSF103473">
    <property type="entry name" value="MFS general substrate transporter"/>
    <property type="match status" value="1"/>
</dbReference>
<feature type="transmembrane region" description="Helical" evidence="8">
    <location>
        <begin position="49"/>
        <end position="72"/>
    </location>
</feature>
<keyword evidence="5 8" id="KW-0812">Transmembrane</keyword>
<evidence type="ECO:0000256" key="6">
    <source>
        <dbReference type="ARBA" id="ARBA00022989"/>
    </source>
</evidence>
<protein>
    <recommendedName>
        <fullName evidence="8">Uncharacterized MFS-type transporter Mucpa_6216</fullName>
    </recommendedName>
</protein>
<feature type="transmembrane region" description="Helical" evidence="8">
    <location>
        <begin position="178"/>
        <end position="196"/>
    </location>
</feature>
<dbReference type="Gene3D" id="1.20.1250.20">
    <property type="entry name" value="MFS general substrate transporter like domains"/>
    <property type="match status" value="1"/>
</dbReference>
<evidence type="ECO:0000256" key="4">
    <source>
        <dbReference type="ARBA" id="ARBA00022519"/>
    </source>
</evidence>
<evidence type="ECO:0000256" key="5">
    <source>
        <dbReference type="ARBA" id="ARBA00022692"/>
    </source>
</evidence>
<keyword evidence="11" id="KW-1185">Reference proteome</keyword>